<sequence>MSVGVIALIGMIAVAVYYFYKGKQSRQLDFIDHYQFPSSLTRKISTQYPHLSQNDIDLVFDALRDYFHLCNQAKYRTVSMPSQVVDVAWHEFILFTRNYRYFCKKALGRFLHHTPTEVMRTPTQAQAGIKRAWRLACAKENINPDTPSYLPLLFAIDSRLNIEDGFRYSLNCRDKSSPDYGSGYCAAHIGCASGCGGDSEPSSSGGGIFSESGGAGGCSSGCGGD</sequence>
<accession>A0A1H8EYH3</accession>
<dbReference type="RefSeq" id="WP_090631507.1">
    <property type="nucleotide sequence ID" value="NZ_FOCP01000011.1"/>
</dbReference>
<dbReference type="Proteomes" id="UP000199459">
    <property type="component" value="Unassembled WGS sequence"/>
</dbReference>
<protein>
    <submittedName>
        <fullName evidence="1">Uncharacterized protein</fullName>
    </submittedName>
</protein>
<dbReference type="STRING" id="917.SAMN05216326_11341"/>
<dbReference type="EMBL" id="FOCP01000011">
    <property type="protein sequence ID" value="SEN23927.1"/>
    <property type="molecule type" value="Genomic_DNA"/>
</dbReference>
<evidence type="ECO:0000313" key="2">
    <source>
        <dbReference type="Proteomes" id="UP000199459"/>
    </source>
</evidence>
<dbReference type="AlphaFoldDB" id="A0A1H8EYH3"/>
<gene>
    <name evidence="1" type="ORF">SAMN05216325_1112</name>
</gene>
<proteinExistence type="predicted"/>
<evidence type="ECO:0000313" key="1">
    <source>
        <dbReference type="EMBL" id="SEN23927.1"/>
    </source>
</evidence>
<reference evidence="1 2" key="1">
    <citation type="submission" date="2016-10" db="EMBL/GenBank/DDBJ databases">
        <authorList>
            <person name="de Groot N.N."/>
        </authorList>
    </citation>
    <scope>NUCLEOTIDE SEQUENCE [LARGE SCALE GENOMIC DNA]</scope>
    <source>
        <strain evidence="1 2">Nm22</strain>
    </source>
</reference>
<dbReference type="OrthoDB" id="278697at2"/>
<organism evidence="1 2">
    <name type="scientific">Nitrosomonas marina</name>
    <dbReference type="NCBI Taxonomy" id="917"/>
    <lineage>
        <taxon>Bacteria</taxon>
        <taxon>Pseudomonadati</taxon>
        <taxon>Pseudomonadota</taxon>
        <taxon>Betaproteobacteria</taxon>
        <taxon>Nitrosomonadales</taxon>
        <taxon>Nitrosomonadaceae</taxon>
        <taxon>Nitrosomonas</taxon>
    </lineage>
</organism>
<name>A0A1H8EYH3_9PROT</name>